<organism evidence="2 3">
    <name type="scientific">Penicillium cataractarum</name>
    <dbReference type="NCBI Taxonomy" id="2100454"/>
    <lineage>
        <taxon>Eukaryota</taxon>
        <taxon>Fungi</taxon>
        <taxon>Dikarya</taxon>
        <taxon>Ascomycota</taxon>
        <taxon>Pezizomycotina</taxon>
        <taxon>Eurotiomycetes</taxon>
        <taxon>Eurotiomycetidae</taxon>
        <taxon>Eurotiales</taxon>
        <taxon>Aspergillaceae</taxon>
        <taxon>Penicillium</taxon>
    </lineage>
</organism>
<evidence type="ECO:0000313" key="3">
    <source>
        <dbReference type="Proteomes" id="UP001147782"/>
    </source>
</evidence>
<dbReference type="EMBL" id="JAPZBS010000001">
    <property type="protein sequence ID" value="KAJ5390484.1"/>
    <property type="molecule type" value="Genomic_DNA"/>
</dbReference>
<keyword evidence="3" id="KW-1185">Reference proteome</keyword>
<feature type="transmembrane region" description="Helical" evidence="1">
    <location>
        <begin position="137"/>
        <end position="160"/>
    </location>
</feature>
<sequence length="254" mass="28658">MDFHLVPRGTDRNYTGFLTKTIVYSGTLVLFLACELTSKLSPRYDGMDPHAYPPTYHPDNSSKKFWLTSIYTTAFALTLCSIVIPKWVSYHSEKPAHHYSYGLHQRCSSLTDTCENFPQSQDCHGDDRYFCSMWRSVGFLMSFAVVLEGMSIVAYLIILGGGKRLRENGWRVLSLLIILSAIVQAAGMSIVAYLFDNEDRFFVGWRLDQSWVFCTVSWCFSLICAGAIVIAAQILPSEGGYELIPDHDTLRVTS</sequence>
<keyword evidence="1" id="KW-1133">Transmembrane helix</keyword>
<feature type="transmembrane region" description="Helical" evidence="1">
    <location>
        <begin position="65"/>
        <end position="84"/>
    </location>
</feature>
<dbReference type="Gene3D" id="1.20.140.150">
    <property type="match status" value="1"/>
</dbReference>
<gene>
    <name evidence="2" type="ORF">N7496_001552</name>
</gene>
<reference evidence="2" key="2">
    <citation type="journal article" date="2023" name="IMA Fungus">
        <title>Comparative genomic study of the Penicillium genus elucidates a diverse pangenome and 15 lateral gene transfer events.</title>
        <authorList>
            <person name="Petersen C."/>
            <person name="Sorensen T."/>
            <person name="Nielsen M.R."/>
            <person name="Sondergaard T.E."/>
            <person name="Sorensen J.L."/>
            <person name="Fitzpatrick D.A."/>
            <person name="Frisvad J.C."/>
            <person name="Nielsen K.L."/>
        </authorList>
    </citation>
    <scope>NUCLEOTIDE SEQUENCE</scope>
    <source>
        <strain evidence="2">IBT 29864</strain>
    </source>
</reference>
<dbReference type="OrthoDB" id="61370at2759"/>
<feature type="transmembrane region" description="Helical" evidence="1">
    <location>
        <begin position="14"/>
        <end position="34"/>
    </location>
</feature>
<evidence type="ECO:0000256" key="1">
    <source>
        <dbReference type="SAM" id="Phobius"/>
    </source>
</evidence>
<name>A0A9X0B6Z9_9EURO</name>
<feature type="transmembrane region" description="Helical" evidence="1">
    <location>
        <begin position="172"/>
        <end position="195"/>
    </location>
</feature>
<keyword evidence="1" id="KW-0812">Transmembrane</keyword>
<dbReference type="GeneID" id="81433660"/>
<accession>A0A9X0B6Z9</accession>
<evidence type="ECO:0000313" key="2">
    <source>
        <dbReference type="EMBL" id="KAJ5390484.1"/>
    </source>
</evidence>
<dbReference type="RefSeq" id="XP_056561212.1">
    <property type="nucleotide sequence ID" value="XM_056694483.1"/>
</dbReference>
<feature type="transmembrane region" description="Helical" evidence="1">
    <location>
        <begin position="215"/>
        <end position="235"/>
    </location>
</feature>
<reference evidence="2" key="1">
    <citation type="submission" date="2022-11" db="EMBL/GenBank/DDBJ databases">
        <authorList>
            <person name="Petersen C."/>
        </authorList>
    </citation>
    <scope>NUCLEOTIDE SEQUENCE</scope>
    <source>
        <strain evidence="2">IBT 29864</strain>
    </source>
</reference>
<dbReference type="AlphaFoldDB" id="A0A9X0B6Z9"/>
<protein>
    <submittedName>
        <fullName evidence="2">Uncharacterized protein</fullName>
    </submittedName>
</protein>
<dbReference type="Proteomes" id="UP001147782">
    <property type="component" value="Unassembled WGS sequence"/>
</dbReference>
<comment type="caution">
    <text evidence="2">The sequence shown here is derived from an EMBL/GenBank/DDBJ whole genome shotgun (WGS) entry which is preliminary data.</text>
</comment>
<proteinExistence type="predicted"/>
<keyword evidence="1" id="KW-0472">Membrane</keyword>